<dbReference type="InterPro" id="IPR011990">
    <property type="entry name" value="TPR-like_helical_dom_sf"/>
</dbReference>
<proteinExistence type="inferred from homology"/>
<dbReference type="OrthoDB" id="5694214at2"/>
<comment type="similarity">
    <text evidence="2">Belongs to the SusD family.</text>
</comment>
<name>A0A3B0C9N3_9FLAO</name>
<evidence type="ECO:0000313" key="7">
    <source>
        <dbReference type="EMBL" id="RKN82512.1"/>
    </source>
</evidence>
<evidence type="ECO:0000313" key="8">
    <source>
        <dbReference type="Proteomes" id="UP000276603"/>
    </source>
</evidence>
<keyword evidence="8" id="KW-1185">Reference proteome</keyword>
<evidence type="ECO:0000256" key="4">
    <source>
        <dbReference type="ARBA" id="ARBA00023136"/>
    </source>
</evidence>
<dbReference type="RefSeq" id="WP_120709703.1">
    <property type="nucleotide sequence ID" value="NZ_RBCJ01000001.1"/>
</dbReference>
<evidence type="ECO:0000256" key="5">
    <source>
        <dbReference type="ARBA" id="ARBA00023237"/>
    </source>
</evidence>
<comment type="caution">
    <text evidence="7">The sequence shown here is derived from an EMBL/GenBank/DDBJ whole genome shotgun (WGS) entry which is preliminary data.</text>
</comment>
<organism evidence="7 8">
    <name type="scientific">Ulvibacterium marinum</name>
    <dbReference type="NCBI Taxonomy" id="2419782"/>
    <lineage>
        <taxon>Bacteria</taxon>
        <taxon>Pseudomonadati</taxon>
        <taxon>Bacteroidota</taxon>
        <taxon>Flavobacteriia</taxon>
        <taxon>Flavobacteriales</taxon>
        <taxon>Flavobacteriaceae</taxon>
        <taxon>Ulvibacterium</taxon>
    </lineage>
</organism>
<accession>A0A3B0C9N3</accession>
<dbReference type="Proteomes" id="UP000276603">
    <property type="component" value="Unassembled WGS sequence"/>
</dbReference>
<gene>
    <name evidence="7" type="ORF">D7Z94_01305</name>
</gene>
<comment type="subcellular location">
    <subcellularLocation>
        <location evidence="1">Cell outer membrane</location>
    </subcellularLocation>
</comment>
<dbReference type="Pfam" id="PF07980">
    <property type="entry name" value="SusD_RagB"/>
    <property type="match status" value="1"/>
</dbReference>
<dbReference type="InterPro" id="IPR012944">
    <property type="entry name" value="SusD_RagB_dom"/>
</dbReference>
<dbReference type="GO" id="GO:0009279">
    <property type="term" value="C:cell outer membrane"/>
    <property type="evidence" value="ECO:0007669"/>
    <property type="project" value="UniProtKB-SubCell"/>
</dbReference>
<keyword evidence="4" id="KW-0472">Membrane</keyword>
<dbReference type="SUPFAM" id="SSF48452">
    <property type="entry name" value="TPR-like"/>
    <property type="match status" value="1"/>
</dbReference>
<dbReference type="AlphaFoldDB" id="A0A3B0C9N3"/>
<keyword evidence="5" id="KW-0998">Cell outer membrane</keyword>
<dbReference type="Gene3D" id="1.25.40.390">
    <property type="match status" value="1"/>
</dbReference>
<evidence type="ECO:0000256" key="3">
    <source>
        <dbReference type="ARBA" id="ARBA00022729"/>
    </source>
</evidence>
<dbReference type="EMBL" id="RBCJ01000001">
    <property type="protein sequence ID" value="RKN82512.1"/>
    <property type="molecule type" value="Genomic_DNA"/>
</dbReference>
<keyword evidence="3" id="KW-0732">Signal</keyword>
<evidence type="ECO:0000256" key="1">
    <source>
        <dbReference type="ARBA" id="ARBA00004442"/>
    </source>
</evidence>
<evidence type="ECO:0000259" key="6">
    <source>
        <dbReference type="Pfam" id="PF07980"/>
    </source>
</evidence>
<protein>
    <submittedName>
        <fullName evidence="7">RagB/SusD family nutrient uptake outer membrane protein</fullName>
    </submittedName>
</protein>
<evidence type="ECO:0000256" key="2">
    <source>
        <dbReference type="ARBA" id="ARBA00006275"/>
    </source>
</evidence>
<feature type="domain" description="RagB/SusD" evidence="6">
    <location>
        <begin position="434"/>
        <end position="584"/>
    </location>
</feature>
<reference evidence="7 8" key="1">
    <citation type="submission" date="2018-10" db="EMBL/GenBank/DDBJ databases">
        <title>Ulvibacterium marinum gen. nov., sp. nov., a novel marine bacterium of the family Flavobacteriaceae, isolated from a culture of the green alga Ulva prolifera.</title>
        <authorList>
            <person name="Zhang Z."/>
        </authorList>
    </citation>
    <scope>NUCLEOTIDE SEQUENCE [LARGE SCALE GENOMIC DNA]</scope>
    <source>
        <strain evidence="7 8">CCMM003</strain>
    </source>
</reference>
<sequence length="584" mass="65693">MKNKILILTFAFCTLFNWGCTDLEEERIDEAEFGGQAETISGAIAPAYGYVSWTWRHTHYYGMQLVASDEAILPFRGGTDWFDGGKYLATHAHTITPTNDLIGDSWNELTTNISRTLAAIEVLTPLADDGDNEALGALYEMRALRAYLNMLMLDSWGMVLRKESSAELSEVLRAQEAIDYIESELLAVVDVINTNRGPGRITQAAVWGFLARLYLNAAVYRDPYGTPNFTTEDMGRVIQYTDNIINSGAFSLSPEYFDLFNDDNNGNPELIFALDQRGQLRREHSRWAYWPIAGSMFPRPEFPSADGTDGPAITSDFYQTWVDAYGAVDPAEADARFYQRNTLVPDAQLQDLANREPLLATETEDSYYCVEPTVFEMDRGILRGIQWGPRKGDDGAFITCDGGVRIYPIQQRKGNGPDRDVGYVDHTLEIDFTNEGSLHNKGYRPSKYQFSRTSPNGNNFSSVDLVLLRLAEVYLMRAEAKLRNGDDAGALADVNIVRTSRTARPDQTPEAWTAIDLDILFRERGFELYWEGFRRGDQIRFGKYEDSWTDKTDADPNKRLFPIPQSAVDAASGIDGFLQQNPGY</sequence>